<dbReference type="PROSITE" id="PS50405">
    <property type="entry name" value="GST_CTER"/>
    <property type="match status" value="1"/>
</dbReference>
<sequence>MKLYYSPGACSMSPHIVLHEAGLPHETVMVSTKSHKLQDGTDYYGINPLGYVPFLVLDNGDTLHEGPAIVQYLADLAPEKNLAPANGTVARYHLQEWLNFISTEVHKGFSPLFSPTTPEDFKPVLLGNLFKRLSWVNEQLANKSYLMGDQFTVADAYFFTVTGWAQFVGLDISELQHLQAYRERILARPAVQAAMKAEGLLK</sequence>
<accession>A0A5A7MEA0</accession>
<dbReference type="PANTHER" id="PTHR44051">
    <property type="entry name" value="GLUTATHIONE S-TRANSFERASE-RELATED"/>
    <property type="match status" value="1"/>
</dbReference>
<dbReference type="SFLD" id="SFLDG01150">
    <property type="entry name" value="Main.1:_Beta-like"/>
    <property type="match status" value="1"/>
</dbReference>
<reference evidence="3 4" key="1">
    <citation type="journal article" date="2019" name="Microbiol. Resour. Announc.">
        <title>Draft Genome Sequence of Comamonas testosteroni TA441, a Bacterium That Has a Cryptic Phenol Degradation Gene Cluster.</title>
        <authorList>
            <person name="Arai H."/>
            <person name="Ishii M."/>
        </authorList>
    </citation>
    <scope>NUCLEOTIDE SEQUENCE [LARGE SCALE GENOMIC DNA]</scope>
    <source>
        <strain evidence="3 4">TA441</strain>
    </source>
</reference>
<dbReference type="GO" id="GO:0016740">
    <property type="term" value="F:transferase activity"/>
    <property type="evidence" value="ECO:0007669"/>
    <property type="project" value="UniProtKB-KW"/>
</dbReference>
<keyword evidence="3" id="KW-0808">Transferase</keyword>
<dbReference type="SFLD" id="SFLDS00019">
    <property type="entry name" value="Glutathione_Transferase_(cytos"/>
    <property type="match status" value="1"/>
</dbReference>
<dbReference type="Pfam" id="PF00043">
    <property type="entry name" value="GST_C"/>
    <property type="match status" value="1"/>
</dbReference>
<name>A0A5A7MEA0_COMTE</name>
<dbReference type="PANTHER" id="PTHR44051:SF8">
    <property type="entry name" value="GLUTATHIONE S-TRANSFERASE GSTA"/>
    <property type="match status" value="1"/>
</dbReference>
<dbReference type="Gene3D" id="1.20.1050.10">
    <property type="match status" value="1"/>
</dbReference>
<dbReference type="AlphaFoldDB" id="A0A5A7MEA0"/>
<evidence type="ECO:0000313" key="4">
    <source>
        <dbReference type="Proteomes" id="UP000323105"/>
    </source>
</evidence>
<dbReference type="PROSITE" id="PS50404">
    <property type="entry name" value="GST_NTER"/>
    <property type="match status" value="1"/>
</dbReference>
<dbReference type="CDD" id="cd03188">
    <property type="entry name" value="GST_C_Beta"/>
    <property type="match status" value="1"/>
</dbReference>
<dbReference type="SUPFAM" id="SSF52833">
    <property type="entry name" value="Thioredoxin-like"/>
    <property type="match status" value="1"/>
</dbReference>
<feature type="domain" description="GST N-terminal" evidence="1">
    <location>
        <begin position="1"/>
        <end position="81"/>
    </location>
</feature>
<dbReference type="InterPro" id="IPR010987">
    <property type="entry name" value="Glutathione-S-Trfase_C-like"/>
</dbReference>
<evidence type="ECO:0000259" key="1">
    <source>
        <dbReference type="PROSITE" id="PS50404"/>
    </source>
</evidence>
<dbReference type="InterPro" id="IPR004045">
    <property type="entry name" value="Glutathione_S-Trfase_N"/>
</dbReference>
<proteinExistence type="predicted"/>
<dbReference type="Proteomes" id="UP000323105">
    <property type="component" value="Unassembled WGS sequence"/>
</dbReference>
<evidence type="ECO:0000313" key="3">
    <source>
        <dbReference type="EMBL" id="GEQ75045.1"/>
    </source>
</evidence>
<dbReference type="CDD" id="cd03057">
    <property type="entry name" value="GST_N_Beta"/>
    <property type="match status" value="1"/>
</dbReference>
<feature type="domain" description="GST C-terminal" evidence="2">
    <location>
        <begin position="87"/>
        <end position="202"/>
    </location>
</feature>
<dbReference type="RefSeq" id="WP_149355379.1">
    <property type="nucleotide sequence ID" value="NZ_BKBW01000003.1"/>
</dbReference>
<dbReference type="InterPro" id="IPR036249">
    <property type="entry name" value="Thioredoxin-like_sf"/>
</dbReference>
<comment type="caution">
    <text evidence="3">The sequence shown here is derived from an EMBL/GenBank/DDBJ whole genome shotgun (WGS) entry which is preliminary data.</text>
</comment>
<dbReference type="InterPro" id="IPR004046">
    <property type="entry name" value="GST_C"/>
</dbReference>
<dbReference type="Gene3D" id="3.40.30.10">
    <property type="entry name" value="Glutaredoxin"/>
    <property type="match status" value="1"/>
</dbReference>
<protein>
    <submittedName>
        <fullName evidence="3">Glutathione S-transferase</fullName>
    </submittedName>
</protein>
<dbReference type="InterPro" id="IPR036282">
    <property type="entry name" value="Glutathione-S-Trfase_C_sf"/>
</dbReference>
<gene>
    <name evidence="3" type="primary">gst</name>
    <name evidence="3" type="ORF">CTTA_2050</name>
</gene>
<dbReference type="SUPFAM" id="SSF47616">
    <property type="entry name" value="GST C-terminal domain-like"/>
    <property type="match status" value="1"/>
</dbReference>
<evidence type="ECO:0000259" key="2">
    <source>
        <dbReference type="PROSITE" id="PS50405"/>
    </source>
</evidence>
<organism evidence="3 4">
    <name type="scientific">Comamonas testosteroni</name>
    <name type="common">Pseudomonas testosteroni</name>
    <dbReference type="NCBI Taxonomy" id="285"/>
    <lineage>
        <taxon>Bacteria</taxon>
        <taxon>Pseudomonadati</taxon>
        <taxon>Pseudomonadota</taxon>
        <taxon>Betaproteobacteria</taxon>
        <taxon>Burkholderiales</taxon>
        <taxon>Comamonadaceae</taxon>
        <taxon>Comamonas</taxon>
    </lineage>
</organism>
<dbReference type="InterPro" id="IPR040079">
    <property type="entry name" value="Glutathione_S-Trfase"/>
</dbReference>
<dbReference type="EMBL" id="BKBW01000003">
    <property type="protein sequence ID" value="GEQ75045.1"/>
    <property type="molecule type" value="Genomic_DNA"/>
</dbReference>
<dbReference type="Pfam" id="PF13409">
    <property type="entry name" value="GST_N_2"/>
    <property type="match status" value="1"/>
</dbReference>
<dbReference type="NCBIfam" id="NF007831">
    <property type="entry name" value="PRK10542.1"/>
    <property type="match status" value="1"/>
</dbReference>
<dbReference type="SFLD" id="SFLDG00358">
    <property type="entry name" value="Main_(cytGST)"/>
    <property type="match status" value="1"/>
</dbReference>